<dbReference type="EMBL" id="SMBZ01000001">
    <property type="protein sequence ID" value="TCV20820.1"/>
    <property type="molecule type" value="Genomic_DNA"/>
</dbReference>
<evidence type="ECO:0000259" key="8">
    <source>
        <dbReference type="Pfam" id="PF00441"/>
    </source>
</evidence>
<dbReference type="Pfam" id="PF21263">
    <property type="entry name" value="Acyl-CoA-dh_C"/>
    <property type="match status" value="1"/>
</dbReference>
<protein>
    <submittedName>
        <fullName evidence="12">Alkylation response protein AidB-like acyl-CoA dehydrogenase</fullName>
    </submittedName>
</protein>
<sequence>MSDNKTIKGGEFVIKETSYNDIFIPEEFDEEAQMIRQTCLDFLDTEVLNKLDAIDAQEEGLMESLLDKSGELGMLGVSIPEEYGGFGKSFNTSMLVADAVGGGFSFAVALSAHTGIGTLPILYYGNAEQKAKYIPKLATGEWKAAYCLTEPNSGSDANSGRTSAKLNAEGTHYLINGQKMWITNGGFADIFIVFAKIDDDKNLTAFIVEKDFGGITMNPEEHKLGIKGSSTRQIFFNDCAVPVENMLSDRENGFKIAVNILNIGRIKLGAATIGSARAVISRAVNYANERVQFNLPISKFGAVRYKLAEMAIRLFATESAAYRAGQNIDDTYDTLIAEGMDEAKAKLKSVEQYAIECAIIKVWCSEMLDYVVDEGVQIYGGMGYSAEAPMERAYRDSRINRIFEGTNEVNRLLVVDMLLKRAMKGELDLMGPAQAVAGELMSIPDFGEEDDAAFAAEKKILANLKKAGLLVAGAAVQKLMMSLAKEQEILMNIADIIGYVYVAESVLLRAEKLYHTKGEEAAALATDMARVYLYSTIDKVNIAAKEALYSFGEGDELNMMLVGIRRFTKANPFNVKEARQRIARKLIEENKYCF</sequence>
<dbReference type="InterPro" id="IPR006091">
    <property type="entry name" value="Acyl-CoA_Oxase/DH_mid-dom"/>
</dbReference>
<dbReference type="Proteomes" id="UP000295197">
    <property type="component" value="Unassembled WGS sequence"/>
</dbReference>
<feature type="domain" description="Acyl-CoA dehydrogenase-like C-terminal" evidence="11">
    <location>
        <begin position="463"/>
        <end position="566"/>
    </location>
</feature>
<dbReference type="Pfam" id="PF00441">
    <property type="entry name" value="Acyl-CoA_dh_1"/>
    <property type="match status" value="1"/>
</dbReference>
<dbReference type="GO" id="GO:0003995">
    <property type="term" value="F:acyl-CoA dehydrogenase activity"/>
    <property type="evidence" value="ECO:0007669"/>
    <property type="project" value="InterPro"/>
</dbReference>
<comment type="catalytic activity">
    <reaction evidence="6">
        <text>a 2,3-saturated acyl-CoA + A = a 2,3-dehydroacyl-CoA + AH2</text>
        <dbReference type="Rhea" id="RHEA:48608"/>
        <dbReference type="ChEBI" id="CHEBI:13193"/>
        <dbReference type="ChEBI" id="CHEBI:17499"/>
        <dbReference type="ChEBI" id="CHEBI:60015"/>
        <dbReference type="ChEBI" id="CHEBI:65111"/>
    </reaction>
</comment>
<dbReference type="RefSeq" id="WP_132775957.1">
    <property type="nucleotide sequence ID" value="NZ_SMBZ01000001.1"/>
</dbReference>
<evidence type="ECO:0000313" key="12">
    <source>
        <dbReference type="EMBL" id="TCV20820.1"/>
    </source>
</evidence>
<dbReference type="PROSITE" id="PS00073">
    <property type="entry name" value="ACYL_COA_DH_2"/>
    <property type="match status" value="1"/>
</dbReference>
<dbReference type="Pfam" id="PF02770">
    <property type="entry name" value="Acyl-CoA_dh_M"/>
    <property type="match status" value="1"/>
</dbReference>
<dbReference type="AlphaFoldDB" id="A0A4R3W0U1"/>
<evidence type="ECO:0000259" key="9">
    <source>
        <dbReference type="Pfam" id="PF02770"/>
    </source>
</evidence>
<feature type="domain" description="Acyl-CoA dehydrogenase/oxidase C-terminal" evidence="8">
    <location>
        <begin position="252"/>
        <end position="416"/>
    </location>
</feature>
<evidence type="ECO:0000313" key="13">
    <source>
        <dbReference type="Proteomes" id="UP000295197"/>
    </source>
</evidence>
<dbReference type="Pfam" id="PF02771">
    <property type="entry name" value="Acyl-CoA_dh_N"/>
    <property type="match status" value="1"/>
</dbReference>
<accession>A0A4R3W0U1</accession>
<dbReference type="InterPro" id="IPR013786">
    <property type="entry name" value="AcylCoA_DH/ox_N"/>
</dbReference>
<evidence type="ECO:0000259" key="10">
    <source>
        <dbReference type="Pfam" id="PF02771"/>
    </source>
</evidence>
<gene>
    <name evidence="12" type="ORF">EDC17_1001163</name>
</gene>
<evidence type="ECO:0000256" key="7">
    <source>
        <dbReference type="RuleBase" id="RU362125"/>
    </source>
</evidence>
<evidence type="ECO:0000256" key="6">
    <source>
        <dbReference type="ARBA" id="ARBA00052546"/>
    </source>
</evidence>
<dbReference type="PANTHER" id="PTHR43884">
    <property type="entry name" value="ACYL-COA DEHYDROGENASE"/>
    <property type="match status" value="1"/>
</dbReference>
<feature type="domain" description="Acyl-CoA oxidase/dehydrogenase middle" evidence="9">
    <location>
        <begin position="145"/>
        <end position="239"/>
    </location>
</feature>
<keyword evidence="5 7" id="KW-0560">Oxidoreductase</keyword>
<dbReference type="InterPro" id="IPR049426">
    <property type="entry name" value="Acyl-CoA-dh-like_C"/>
</dbReference>
<evidence type="ECO:0000256" key="1">
    <source>
        <dbReference type="ARBA" id="ARBA00001974"/>
    </source>
</evidence>
<dbReference type="SUPFAM" id="SSF56645">
    <property type="entry name" value="Acyl-CoA dehydrogenase NM domain-like"/>
    <property type="match status" value="1"/>
</dbReference>
<name>A0A4R3W0U1_9SPHI</name>
<feature type="domain" description="Acyl-CoA dehydrogenase/oxidase N-terminal" evidence="10">
    <location>
        <begin position="30"/>
        <end position="141"/>
    </location>
</feature>
<dbReference type="FunFam" id="1.20.140.10:FF:000019">
    <property type="entry name" value="Acyl-CoA dehydrogenase"/>
    <property type="match status" value="1"/>
</dbReference>
<dbReference type="InterPro" id="IPR046373">
    <property type="entry name" value="Acyl-CoA_Oxase/DH_mid-dom_sf"/>
</dbReference>
<dbReference type="Gene3D" id="1.10.540.10">
    <property type="entry name" value="Acyl-CoA dehydrogenase/oxidase, N-terminal domain"/>
    <property type="match status" value="1"/>
</dbReference>
<dbReference type="PROSITE" id="PS00072">
    <property type="entry name" value="ACYL_COA_DH_1"/>
    <property type="match status" value="1"/>
</dbReference>
<dbReference type="Gene3D" id="2.40.110.10">
    <property type="entry name" value="Butyryl-CoA Dehydrogenase, subunit A, domain 2"/>
    <property type="match status" value="1"/>
</dbReference>
<dbReference type="OrthoDB" id="1522475at2"/>
<dbReference type="GO" id="GO:0050660">
    <property type="term" value="F:flavin adenine dinucleotide binding"/>
    <property type="evidence" value="ECO:0007669"/>
    <property type="project" value="InterPro"/>
</dbReference>
<dbReference type="InterPro" id="IPR037069">
    <property type="entry name" value="AcylCoA_DH/ox_N_sf"/>
</dbReference>
<comment type="caution">
    <text evidence="12">The sequence shown here is derived from an EMBL/GenBank/DDBJ whole genome shotgun (WGS) entry which is preliminary data.</text>
</comment>
<evidence type="ECO:0000259" key="11">
    <source>
        <dbReference type="Pfam" id="PF21263"/>
    </source>
</evidence>
<organism evidence="12 13">
    <name type="scientific">Sphingobacterium alimentarium</name>
    <dbReference type="NCBI Taxonomy" id="797292"/>
    <lineage>
        <taxon>Bacteria</taxon>
        <taxon>Pseudomonadati</taxon>
        <taxon>Bacteroidota</taxon>
        <taxon>Sphingobacteriia</taxon>
        <taxon>Sphingobacteriales</taxon>
        <taxon>Sphingobacteriaceae</taxon>
        <taxon>Sphingobacterium</taxon>
    </lineage>
</organism>
<dbReference type="InterPro" id="IPR006089">
    <property type="entry name" value="Acyl-CoA_DH_CS"/>
</dbReference>
<comment type="similarity">
    <text evidence="2 7">Belongs to the acyl-CoA dehydrogenase family.</text>
</comment>
<dbReference type="FunFam" id="1.10.540.10:FF:000001">
    <property type="entry name" value="Very long-chain-specific acyl-CoA dehydrogenase, mitochondrial"/>
    <property type="match status" value="1"/>
</dbReference>
<evidence type="ECO:0000256" key="2">
    <source>
        <dbReference type="ARBA" id="ARBA00009347"/>
    </source>
</evidence>
<keyword evidence="3 7" id="KW-0285">Flavoprotein</keyword>
<evidence type="ECO:0000256" key="4">
    <source>
        <dbReference type="ARBA" id="ARBA00022827"/>
    </source>
</evidence>
<keyword evidence="4 7" id="KW-0274">FAD</keyword>
<keyword evidence="13" id="KW-1185">Reference proteome</keyword>
<dbReference type="PANTHER" id="PTHR43884:SF12">
    <property type="entry name" value="ISOVALERYL-COA DEHYDROGENASE, MITOCHONDRIAL-RELATED"/>
    <property type="match status" value="1"/>
</dbReference>
<dbReference type="Gene3D" id="1.20.140.10">
    <property type="entry name" value="Butyryl-CoA Dehydrogenase, subunit A, domain 3"/>
    <property type="match status" value="2"/>
</dbReference>
<evidence type="ECO:0000256" key="3">
    <source>
        <dbReference type="ARBA" id="ARBA00022630"/>
    </source>
</evidence>
<dbReference type="InterPro" id="IPR009100">
    <property type="entry name" value="AcylCoA_DH/oxidase_NM_dom_sf"/>
</dbReference>
<dbReference type="SUPFAM" id="SSF47203">
    <property type="entry name" value="Acyl-CoA dehydrogenase C-terminal domain-like"/>
    <property type="match status" value="1"/>
</dbReference>
<proteinExistence type="inferred from homology"/>
<dbReference type="InterPro" id="IPR036250">
    <property type="entry name" value="AcylCo_DH-like_C"/>
</dbReference>
<reference evidence="12 13" key="1">
    <citation type="submission" date="2019-03" db="EMBL/GenBank/DDBJ databases">
        <title>Genomic Encyclopedia of Type Strains, Phase IV (KMG-IV): sequencing the most valuable type-strain genomes for metagenomic binning, comparative biology and taxonomic classification.</title>
        <authorList>
            <person name="Goeker M."/>
        </authorList>
    </citation>
    <scope>NUCLEOTIDE SEQUENCE [LARGE SCALE GENOMIC DNA]</scope>
    <source>
        <strain evidence="12 13">DSM 22362</strain>
    </source>
</reference>
<dbReference type="FunFam" id="2.40.110.10:FF:000006">
    <property type="entry name" value="very long-chain specific acyl-CoA dehydrogenase, mitochondrial"/>
    <property type="match status" value="1"/>
</dbReference>
<comment type="cofactor">
    <cofactor evidence="1 7">
        <name>FAD</name>
        <dbReference type="ChEBI" id="CHEBI:57692"/>
    </cofactor>
</comment>
<evidence type="ECO:0000256" key="5">
    <source>
        <dbReference type="ARBA" id="ARBA00023002"/>
    </source>
</evidence>
<dbReference type="InterPro" id="IPR009075">
    <property type="entry name" value="AcylCo_DH/oxidase_C"/>
</dbReference>